<keyword evidence="1" id="KW-0472">Membrane</keyword>
<accession>A0ABN5ZRF1</accession>
<evidence type="ECO:0000313" key="3">
    <source>
        <dbReference type="Proteomes" id="UP000466831"/>
    </source>
</evidence>
<proteinExistence type="predicted"/>
<organism evidence="2 3">
    <name type="scientific">Mycobacterium marseillense</name>
    <dbReference type="NCBI Taxonomy" id="701042"/>
    <lineage>
        <taxon>Bacteria</taxon>
        <taxon>Bacillati</taxon>
        <taxon>Actinomycetota</taxon>
        <taxon>Actinomycetes</taxon>
        <taxon>Mycobacteriales</taxon>
        <taxon>Mycobacteriaceae</taxon>
        <taxon>Mycobacterium</taxon>
        <taxon>Mycobacterium avium complex (MAC)</taxon>
    </lineage>
</organism>
<keyword evidence="3" id="KW-1185">Reference proteome</keyword>
<keyword evidence="1" id="KW-0812">Transmembrane</keyword>
<protein>
    <submittedName>
        <fullName evidence="2">Uncharacterized protein</fullName>
    </submittedName>
</protein>
<reference evidence="2 3" key="1">
    <citation type="journal article" date="2019" name="Emerg. Microbes Infect.">
        <title>Comprehensive subspecies identification of 175 nontuberculous mycobacteria species based on 7547 genomic profiles.</title>
        <authorList>
            <person name="Matsumoto Y."/>
            <person name="Kinjo T."/>
            <person name="Motooka D."/>
            <person name="Nabeya D."/>
            <person name="Jung N."/>
            <person name="Uechi K."/>
            <person name="Horii T."/>
            <person name="Iida T."/>
            <person name="Fujita J."/>
            <person name="Nakamura S."/>
        </authorList>
    </citation>
    <scope>NUCLEOTIDE SEQUENCE [LARGE SCALE GENOMIC DNA]</scope>
    <source>
        <strain evidence="2 3">JCM 17324</strain>
    </source>
</reference>
<evidence type="ECO:0000256" key="1">
    <source>
        <dbReference type="SAM" id="Phobius"/>
    </source>
</evidence>
<name>A0ABN5ZRF1_9MYCO</name>
<keyword evidence="1" id="KW-1133">Transmembrane helix</keyword>
<feature type="transmembrane region" description="Helical" evidence="1">
    <location>
        <begin position="62"/>
        <end position="81"/>
    </location>
</feature>
<gene>
    <name evidence="2" type="ORF">MMARJ_17570</name>
</gene>
<feature type="transmembrane region" description="Helical" evidence="1">
    <location>
        <begin position="33"/>
        <end position="50"/>
    </location>
</feature>
<dbReference type="EMBL" id="AP022584">
    <property type="protein sequence ID" value="BBY11017.1"/>
    <property type="molecule type" value="Genomic_DNA"/>
</dbReference>
<evidence type="ECO:0000313" key="2">
    <source>
        <dbReference type="EMBL" id="BBY11017.1"/>
    </source>
</evidence>
<dbReference type="Proteomes" id="UP000466831">
    <property type="component" value="Chromosome"/>
</dbReference>
<sequence length="90" mass="9503">MLVAGAVFIISALAVTVRRLIKAAPHSKARAAMWGTVGQLGAVTIFLVLAVQRLHSGNMFSWLILIALALAAINVVATLVISKKRHESSA</sequence>